<feature type="coiled-coil region" evidence="1">
    <location>
        <begin position="116"/>
        <end position="143"/>
    </location>
</feature>
<sequence length="143" mass="16870">MDLPIYRPQHLNILRRIRERRITLVVLTILCSIAFTVCRFAHHEIADEYRRRGDRCVAEMNTIQQQLQIITEYKMKNDKLLNECNSIRNDQDAKYKETMDSCAAIKQAVAMCQHQFEDLTGQCKKLKINLDNLQRELDKSNNT</sequence>
<keyword evidence="2" id="KW-0472">Membrane</keyword>
<name>A0ABQ7R8E9_PLUXY</name>
<evidence type="ECO:0000256" key="1">
    <source>
        <dbReference type="SAM" id="Coils"/>
    </source>
</evidence>
<dbReference type="Proteomes" id="UP000823941">
    <property type="component" value="Chromosome 1"/>
</dbReference>
<evidence type="ECO:0000256" key="2">
    <source>
        <dbReference type="SAM" id="Phobius"/>
    </source>
</evidence>
<evidence type="ECO:0000313" key="4">
    <source>
        <dbReference type="Proteomes" id="UP000823941"/>
    </source>
</evidence>
<organism evidence="3 4">
    <name type="scientific">Plutella xylostella</name>
    <name type="common">Diamondback moth</name>
    <name type="synonym">Plutella maculipennis</name>
    <dbReference type="NCBI Taxonomy" id="51655"/>
    <lineage>
        <taxon>Eukaryota</taxon>
        <taxon>Metazoa</taxon>
        <taxon>Ecdysozoa</taxon>
        <taxon>Arthropoda</taxon>
        <taxon>Hexapoda</taxon>
        <taxon>Insecta</taxon>
        <taxon>Pterygota</taxon>
        <taxon>Neoptera</taxon>
        <taxon>Endopterygota</taxon>
        <taxon>Lepidoptera</taxon>
        <taxon>Glossata</taxon>
        <taxon>Ditrysia</taxon>
        <taxon>Yponomeutoidea</taxon>
        <taxon>Plutellidae</taxon>
        <taxon>Plutella</taxon>
    </lineage>
</organism>
<keyword evidence="2" id="KW-1133">Transmembrane helix</keyword>
<gene>
    <name evidence="3" type="ORF">JYU34_000746</name>
</gene>
<evidence type="ECO:0000313" key="3">
    <source>
        <dbReference type="EMBL" id="KAG7313593.1"/>
    </source>
</evidence>
<keyword evidence="1" id="KW-0175">Coiled coil</keyword>
<feature type="transmembrane region" description="Helical" evidence="2">
    <location>
        <begin position="21"/>
        <end position="42"/>
    </location>
</feature>
<keyword evidence="2" id="KW-0812">Transmembrane</keyword>
<reference evidence="3 4" key="1">
    <citation type="submission" date="2021-06" db="EMBL/GenBank/DDBJ databases">
        <title>A haploid diamondback moth (Plutella xylostella L.) genome assembly resolves 31 chromosomes and identifies a diamide resistance mutation.</title>
        <authorList>
            <person name="Ward C.M."/>
            <person name="Perry K.D."/>
            <person name="Baker G."/>
            <person name="Powis K."/>
            <person name="Heckel D.G."/>
            <person name="Baxter S.W."/>
        </authorList>
    </citation>
    <scope>NUCLEOTIDE SEQUENCE [LARGE SCALE GENOMIC DNA]</scope>
    <source>
        <strain evidence="3 4">LV</strain>
        <tissue evidence="3">Single pupa</tissue>
    </source>
</reference>
<proteinExistence type="predicted"/>
<feature type="coiled-coil region" evidence="1">
    <location>
        <begin position="63"/>
        <end position="90"/>
    </location>
</feature>
<protein>
    <submittedName>
        <fullName evidence="3">Uncharacterized protein</fullName>
    </submittedName>
</protein>
<accession>A0ABQ7R8E9</accession>
<keyword evidence="4" id="KW-1185">Reference proteome</keyword>
<comment type="caution">
    <text evidence="3">The sequence shown here is derived from an EMBL/GenBank/DDBJ whole genome shotgun (WGS) entry which is preliminary data.</text>
</comment>
<dbReference type="EMBL" id="JAHIBW010000001">
    <property type="protein sequence ID" value="KAG7313593.1"/>
    <property type="molecule type" value="Genomic_DNA"/>
</dbReference>